<dbReference type="AlphaFoldDB" id="A0A0S8K0B6"/>
<dbReference type="Proteomes" id="UP000050975">
    <property type="component" value="Unassembled WGS sequence"/>
</dbReference>
<feature type="transmembrane region" description="Helical" evidence="1">
    <location>
        <begin position="126"/>
        <end position="147"/>
    </location>
</feature>
<feature type="transmembrane region" description="Helical" evidence="1">
    <location>
        <begin position="95"/>
        <end position="114"/>
    </location>
</feature>
<feature type="transmembrane region" description="Helical" evidence="1">
    <location>
        <begin position="12"/>
        <end position="32"/>
    </location>
</feature>
<proteinExistence type="predicted"/>
<evidence type="ECO:0000313" key="3">
    <source>
        <dbReference type="Proteomes" id="UP000050975"/>
    </source>
</evidence>
<keyword evidence="1" id="KW-1133">Transmembrane helix</keyword>
<feature type="transmembrane region" description="Helical" evidence="1">
    <location>
        <begin position="197"/>
        <end position="221"/>
    </location>
</feature>
<dbReference type="EMBL" id="LJVE01000056">
    <property type="protein sequence ID" value="KPL14301.1"/>
    <property type="molecule type" value="Genomic_DNA"/>
</dbReference>
<comment type="caution">
    <text evidence="2">The sequence shown here is derived from an EMBL/GenBank/DDBJ whole genome shotgun (WGS) entry which is preliminary data.</text>
</comment>
<feature type="transmembrane region" description="Helical" evidence="1">
    <location>
        <begin position="233"/>
        <end position="254"/>
    </location>
</feature>
<organism evidence="2 3">
    <name type="scientific">candidate division WOR_3 bacterium SM1_77</name>
    <dbReference type="NCBI Taxonomy" id="1703778"/>
    <lineage>
        <taxon>Bacteria</taxon>
        <taxon>Bacteria division WOR-3</taxon>
    </lineage>
</organism>
<keyword evidence="1" id="KW-0812">Transmembrane</keyword>
<evidence type="ECO:0000256" key="1">
    <source>
        <dbReference type="SAM" id="Phobius"/>
    </source>
</evidence>
<gene>
    <name evidence="2" type="ORF">AMJ74_03625</name>
</gene>
<feature type="transmembrane region" description="Helical" evidence="1">
    <location>
        <begin position="153"/>
        <end position="176"/>
    </location>
</feature>
<reference evidence="2 3" key="1">
    <citation type="journal article" date="2015" name="Microbiome">
        <title>Genomic resolution of linkages in carbon, nitrogen, and sulfur cycling among widespread estuary sediment bacteria.</title>
        <authorList>
            <person name="Baker B.J."/>
            <person name="Lazar C.S."/>
            <person name="Teske A.P."/>
            <person name="Dick G.J."/>
        </authorList>
    </citation>
    <scope>NUCLEOTIDE SEQUENCE [LARGE SCALE GENOMIC DNA]</scope>
    <source>
        <strain evidence="2">SM1_77</strain>
    </source>
</reference>
<accession>A0A0S8K0B6</accession>
<evidence type="ECO:0000313" key="2">
    <source>
        <dbReference type="EMBL" id="KPL14301.1"/>
    </source>
</evidence>
<name>A0A0S8K0B6_UNCW3</name>
<keyword evidence="1" id="KW-0472">Membrane</keyword>
<sequence length="581" mass="67114">MIDHMLQSRRVANLINLIFGIFFGTLIFRLALGPAYNYPALYTHIVWVVLYPVNLLRGFSNEHIYALFYTLFWLYVFAVRIVVLEAPFGKTLVKTLIWMPLMVLPFLPFGIEYFSLARYITSIDSYLVRLLPFIGLLVLLFLANRLYFDQNYLFAGVWALVNFLMVIVVITLSDLLPLIKSQFFFHALGYRFALANNFISGSPLLALLIIMGLSVFYISIFERQFLRLPFRKTTFISIITPIGILVALSFVLMITRDDFRRYRYFDYQGGISTVYFAKYDDRQTLAFDDARFALSSGRYSVFYPFGKFNIQDTLRQHAEDILRMKIIEGLDYYRLERIVKVLAHGPRDEDIYKRLQHVIEGERYLLPEVFKAWVTYVERRYKAPANDIVVTGWVVLNGRPLEDTEFFVNKISPDNRRGVEPIWQGSTDQRGRFQFACYKDVELDDTYFGIIFLVSNKLIGKNVGCLKVVHPIPVFSELGDYVLDTFRIRVEHAGEEGFLNYLSVKTSSAVDSFLLLLPHLDPGASVRFTGSVPVSGMVDEVVVDHQPSMSDTVRLEEMTEKVRGSKFYLKDSIGTVEIQIN</sequence>
<protein>
    <submittedName>
        <fullName evidence="2">Uncharacterized protein</fullName>
    </submittedName>
</protein>
<feature type="transmembrane region" description="Helical" evidence="1">
    <location>
        <begin position="63"/>
        <end position="83"/>
    </location>
</feature>